<dbReference type="RefSeq" id="WP_210848395.1">
    <property type="nucleotide sequence ID" value="NZ_JAGKLY010000003.1"/>
</dbReference>
<protein>
    <submittedName>
        <fullName evidence="1">Uncharacterized protein</fullName>
    </submittedName>
</protein>
<sequence length="85" mass="9807">MMNELKKCPLCGSKVKWCGENESDPEDNHLCDHIQCTNADCGADFSFTHNNDIYPDNSDDMTPEELMQIDRDYSAQRFNRRANSE</sequence>
<reference evidence="1" key="1">
    <citation type="submission" date="2021-03" db="EMBL/GenBank/DDBJ databases">
        <authorList>
            <person name="Stanton E."/>
        </authorList>
    </citation>
    <scope>NUCLEOTIDE SEQUENCE</scope>
    <source>
        <strain evidence="1">2020EL-00113</strain>
    </source>
</reference>
<dbReference type="Proteomes" id="UP000674270">
    <property type="component" value="Unassembled WGS sequence"/>
</dbReference>
<evidence type="ECO:0000313" key="2">
    <source>
        <dbReference type="Proteomes" id="UP000674270"/>
    </source>
</evidence>
<proteinExistence type="predicted"/>
<comment type="caution">
    <text evidence="1">The sequence shown here is derived from an EMBL/GenBank/DDBJ whole genome shotgun (WGS) entry which is preliminary data.</text>
</comment>
<gene>
    <name evidence="1" type="ORF">J7T18_09535</name>
</gene>
<accession>A0A8I2D9M2</accession>
<evidence type="ECO:0000313" key="1">
    <source>
        <dbReference type="EMBL" id="MBQ0268538.1"/>
    </source>
</evidence>
<dbReference type="EMBL" id="JAGKLY010000003">
    <property type="protein sequence ID" value="MBQ0268538.1"/>
    <property type="molecule type" value="Genomic_DNA"/>
</dbReference>
<name>A0A8I2D9M2_9GAMM</name>
<organism evidence="1 2">
    <name type="scientific">Providencia huaxiensis</name>
    <dbReference type="NCBI Taxonomy" id="2027290"/>
    <lineage>
        <taxon>Bacteria</taxon>
        <taxon>Pseudomonadati</taxon>
        <taxon>Pseudomonadota</taxon>
        <taxon>Gammaproteobacteria</taxon>
        <taxon>Enterobacterales</taxon>
        <taxon>Morganellaceae</taxon>
        <taxon>Providencia</taxon>
    </lineage>
</organism>
<dbReference type="AlphaFoldDB" id="A0A8I2D9M2"/>